<dbReference type="Pfam" id="PF00924">
    <property type="entry name" value="MS_channel_2nd"/>
    <property type="match status" value="1"/>
</dbReference>
<evidence type="ECO:0000256" key="1">
    <source>
        <dbReference type="ARBA" id="ARBA00004141"/>
    </source>
</evidence>
<protein>
    <recommendedName>
        <fullName evidence="4">Mechanosensitive ion channel MscS domain-containing protein</fullName>
    </recommendedName>
</protein>
<dbReference type="PANTHER" id="PTHR31618:SF1">
    <property type="entry name" value="EF-HAND DOMAIN-CONTAINING PROTEIN"/>
    <property type="match status" value="1"/>
</dbReference>
<comment type="similarity">
    <text evidence="2">Belongs to the MscS (TC 1.A.23) family.</text>
</comment>
<reference evidence="5 6" key="1">
    <citation type="submission" date="2024-02" db="EMBL/GenBank/DDBJ databases">
        <authorList>
            <person name="Chen Y."/>
            <person name="Shah S."/>
            <person name="Dougan E. K."/>
            <person name="Thang M."/>
            <person name="Chan C."/>
        </authorList>
    </citation>
    <scope>NUCLEOTIDE SEQUENCE [LARGE SCALE GENOMIC DNA]</scope>
</reference>
<dbReference type="InterPro" id="IPR006685">
    <property type="entry name" value="MscS_channel_2nd"/>
</dbReference>
<accession>A0ABP0IR61</accession>
<evidence type="ECO:0000259" key="4">
    <source>
        <dbReference type="Pfam" id="PF00924"/>
    </source>
</evidence>
<name>A0ABP0IR61_9DINO</name>
<feature type="region of interest" description="Disordered" evidence="3">
    <location>
        <begin position="144"/>
        <end position="167"/>
    </location>
</feature>
<sequence length="999" mass="112041">MRGTLQQRSGEESEVSAPEPLDEQAPLAFERACAELITAGSPGSDVWLSMVKLSEEPTEDSDSSASEEHSPTRRGQADLLRQEGIICEPKMVAKGAAALFKRLVPEGRLSYATLCSKLQDATESERFWQLLEALDVPANFKKPRPHRALSRANTAPLDEATPKSHGKLAHTKSSGHIEISVGEDAFVQLVVSTYKDAARLVSNVGEHSAIFALFCSVLRLCRVLLVSMAALGRFAPTSLMQTLSWLISSVLLAVSFAWGPVLLDVMQSLVLLLHVCPFDTGDRIVFRGQILTVAHIKLLNTVFRDVYDEEIYIRNAALYAGDGIINLRRSGPAYVAITLMIPLTFARKEIFKALTVAARNYVMSHPETWRDPVTCGFYPTQQGSGGVEVHMESFPSQALRWRVGLSHQLSKLHSGQVRSDASQFLTELIEEAVKLGIEWSRPAVVSVLQRYAGALPAEAVEGLWILAAEDAAAAMRLCAEKIFALPDTENVLNQARDLVATVLDAIRLENSELARILESFLQRTQSWRGHEKSQAPVHHLVVDHLLSTPRLHGLLDLMISGNAVAWGEILQPRANTSRVAAELLWKYHHHHGQVRPEWAQLQRLVESPQFYSLKDRIRYLRLSQERKTGTAAEDCAVRLSCAEQLQFPLFNELQELAVDTNREDRRMAAKKRCRELHQLQGVRELYEIAEEFGFGHLQLAIAGFSGVKMAHHVATTLWVSLLFPPGECLYFEQASASPKDLFPLLMLRPHREFFLSKQANVAAPPWTVEPTLLRNRMVAFLHELREVASDNHHLWATRCVGTLLEFSNCLWLQNQKEAPHFGREEGDASAGPPLIDHTCLWVAMEVLSQEPFNLSLPDLVTFYAEMISQLHVWHKDLEERLPAYLRAKQWVWPSEEDVHLHLSQVALVVLASWLREAERLCGSSGPEREKAERHFAQVWRRSADSLLVGLYLRLNGSKLVPAQRLLVEVIRLEKSCRLLLERVAYLPDSPLRPGVADQS</sequence>
<feature type="region of interest" description="Disordered" evidence="3">
    <location>
        <begin position="54"/>
        <end position="77"/>
    </location>
</feature>
<comment type="caution">
    <text evidence="5">The sequence shown here is derived from an EMBL/GenBank/DDBJ whole genome shotgun (WGS) entry which is preliminary data.</text>
</comment>
<evidence type="ECO:0000256" key="2">
    <source>
        <dbReference type="ARBA" id="ARBA00008017"/>
    </source>
</evidence>
<dbReference type="PANTHER" id="PTHR31618">
    <property type="entry name" value="MECHANOSENSITIVE ION CHANNEL PROTEIN 5"/>
    <property type="match status" value="1"/>
</dbReference>
<proteinExistence type="inferred from homology"/>
<dbReference type="Proteomes" id="UP001642484">
    <property type="component" value="Unassembled WGS sequence"/>
</dbReference>
<feature type="region of interest" description="Disordered" evidence="3">
    <location>
        <begin position="1"/>
        <end position="24"/>
    </location>
</feature>
<feature type="domain" description="Mechanosensitive ion channel MscS" evidence="4">
    <location>
        <begin position="262"/>
        <end position="320"/>
    </location>
</feature>
<evidence type="ECO:0000313" key="6">
    <source>
        <dbReference type="Proteomes" id="UP001642484"/>
    </source>
</evidence>
<dbReference type="EMBL" id="CAXAMN010003536">
    <property type="protein sequence ID" value="CAK9005071.1"/>
    <property type="molecule type" value="Genomic_DNA"/>
</dbReference>
<evidence type="ECO:0000313" key="5">
    <source>
        <dbReference type="EMBL" id="CAK9005071.1"/>
    </source>
</evidence>
<gene>
    <name evidence="5" type="ORF">CCMP2556_LOCUS7927</name>
</gene>
<keyword evidence="6" id="KW-1185">Reference proteome</keyword>
<evidence type="ECO:0000256" key="3">
    <source>
        <dbReference type="SAM" id="MobiDB-lite"/>
    </source>
</evidence>
<dbReference type="InterPro" id="IPR016688">
    <property type="entry name" value="MscS-like_plants/fungi"/>
</dbReference>
<comment type="subcellular location">
    <subcellularLocation>
        <location evidence="1">Membrane</location>
        <topology evidence="1">Multi-pass membrane protein</topology>
    </subcellularLocation>
</comment>
<organism evidence="5 6">
    <name type="scientific">Durusdinium trenchii</name>
    <dbReference type="NCBI Taxonomy" id="1381693"/>
    <lineage>
        <taxon>Eukaryota</taxon>
        <taxon>Sar</taxon>
        <taxon>Alveolata</taxon>
        <taxon>Dinophyceae</taxon>
        <taxon>Suessiales</taxon>
        <taxon>Symbiodiniaceae</taxon>
        <taxon>Durusdinium</taxon>
    </lineage>
</organism>